<dbReference type="GO" id="GO:0003723">
    <property type="term" value="F:RNA binding"/>
    <property type="evidence" value="ECO:0007669"/>
    <property type="project" value="TreeGrafter"/>
</dbReference>
<dbReference type="STRING" id="436010.A0A166KYG5"/>
<keyword evidence="5" id="KW-0539">Nucleus</keyword>
<dbReference type="OrthoDB" id="191651at2759"/>
<keyword evidence="3" id="KW-0863">Zinc-finger</keyword>
<keyword evidence="2" id="KW-0479">Metal-binding</keyword>
<dbReference type="SUPFAM" id="SSF57667">
    <property type="entry name" value="beta-beta-alpha zinc fingers"/>
    <property type="match status" value="1"/>
</dbReference>
<dbReference type="PROSITE" id="PS50171">
    <property type="entry name" value="ZF_MATRIN"/>
    <property type="match status" value="1"/>
</dbReference>
<keyword evidence="4" id="KW-0862">Zinc</keyword>
<evidence type="ECO:0000256" key="3">
    <source>
        <dbReference type="ARBA" id="ARBA00022771"/>
    </source>
</evidence>
<dbReference type="GO" id="GO:0000398">
    <property type="term" value="P:mRNA splicing, via spliceosome"/>
    <property type="evidence" value="ECO:0007669"/>
    <property type="project" value="InterPro"/>
</dbReference>
<comment type="subcellular location">
    <subcellularLocation>
        <location evidence="1">Nucleus</location>
    </subcellularLocation>
</comment>
<dbReference type="SMART" id="SM00451">
    <property type="entry name" value="ZnF_U1"/>
    <property type="match status" value="1"/>
</dbReference>
<dbReference type="InterPro" id="IPR013085">
    <property type="entry name" value="U1-CZ_Znf_C2H2"/>
</dbReference>
<dbReference type="InterPro" id="IPR036236">
    <property type="entry name" value="Znf_C2H2_sf"/>
</dbReference>
<evidence type="ECO:0000256" key="4">
    <source>
        <dbReference type="ARBA" id="ARBA00022833"/>
    </source>
</evidence>
<feature type="compositionally biased region" description="Polar residues" evidence="6">
    <location>
        <begin position="324"/>
        <end position="335"/>
    </location>
</feature>
<evidence type="ECO:0000313" key="8">
    <source>
        <dbReference type="EMBL" id="KZP22381.1"/>
    </source>
</evidence>
<name>A0A166KYG5_9AGAM</name>
<dbReference type="AlphaFoldDB" id="A0A166KYG5"/>
<protein>
    <recommendedName>
        <fullName evidence="7">Matrin-type domain-containing protein</fullName>
    </recommendedName>
</protein>
<organism evidence="8">
    <name type="scientific">Athelia psychrophila</name>
    <dbReference type="NCBI Taxonomy" id="1759441"/>
    <lineage>
        <taxon>Eukaryota</taxon>
        <taxon>Fungi</taxon>
        <taxon>Dikarya</taxon>
        <taxon>Basidiomycota</taxon>
        <taxon>Agaricomycotina</taxon>
        <taxon>Agaricomycetes</taxon>
        <taxon>Agaricomycetidae</taxon>
        <taxon>Atheliales</taxon>
        <taxon>Atheliaceae</taxon>
        <taxon>Athelia</taxon>
    </lineage>
</organism>
<dbReference type="InterPro" id="IPR003604">
    <property type="entry name" value="Matrin/U1-like-C_Znf_C2H2"/>
</dbReference>
<dbReference type="GO" id="GO:0008270">
    <property type="term" value="F:zinc ion binding"/>
    <property type="evidence" value="ECO:0007669"/>
    <property type="project" value="UniProtKB-KW"/>
</dbReference>
<dbReference type="PANTHER" id="PTHR13173">
    <property type="entry name" value="WW DOMAIN BINDING PROTEIN 4"/>
    <property type="match status" value="1"/>
</dbReference>
<dbReference type="PANTHER" id="PTHR13173:SF10">
    <property type="entry name" value="WW DOMAIN-BINDING PROTEIN 4"/>
    <property type="match status" value="1"/>
</dbReference>
<sequence length="356" mass="37874">MSEYWVSKKKYFCQYCDIFIADDVPSRSHHESGMRHKGNKERFVRGLYKAGAQIKKDAEEEAREMKNIDAAAEKAYALDVGEGRGGIGGSAAPAPKAVAAPPKKPSNPYANYTTAASLGYTDPDAERIQAETERRRAQGVAGEWEFVPVAPAPAPLPQSLSTSTINGENVKPVEEGTVLAGTKRAAEAPAVDEEDRGWKLRQKVARIGDIYDPGEIPIVLKAKREESAQVGGMPLASGSRTTHADGSSAATDVPKWTNTQWKRATDAVQPSTASAASSDVDSSPPPPHLKAEDGTKEEDVEPLLVKPVSSSAKIEPSEALINAAITSKIPSNSGSGLFKKRKARGGPAGGGKRDKF</sequence>
<proteinExistence type="predicted"/>
<dbReference type="GO" id="GO:0071011">
    <property type="term" value="C:precatalytic spliceosome"/>
    <property type="evidence" value="ECO:0007669"/>
    <property type="project" value="TreeGrafter"/>
</dbReference>
<dbReference type="InterPro" id="IPR000690">
    <property type="entry name" value="Matrin/U1-C_Znf_C2H2"/>
</dbReference>
<evidence type="ECO:0000256" key="2">
    <source>
        <dbReference type="ARBA" id="ARBA00022723"/>
    </source>
</evidence>
<evidence type="ECO:0000256" key="1">
    <source>
        <dbReference type="ARBA" id="ARBA00004123"/>
    </source>
</evidence>
<feature type="domain" description="Matrin-type" evidence="7">
    <location>
        <begin position="11"/>
        <end position="42"/>
    </location>
</feature>
<evidence type="ECO:0000256" key="5">
    <source>
        <dbReference type="ARBA" id="ARBA00023242"/>
    </source>
</evidence>
<gene>
    <name evidence="8" type="ORF">FIBSPDRAFT_824778</name>
</gene>
<dbReference type="EMBL" id="KV417540">
    <property type="protein sequence ID" value="KZP22381.1"/>
    <property type="molecule type" value="Genomic_DNA"/>
</dbReference>
<dbReference type="InterPro" id="IPR040023">
    <property type="entry name" value="WBP4"/>
</dbReference>
<feature type="compositionally biased region" description="Low complexity" evidence="6">
    <location>
        <begin position="270"/>
        <end position="282"/>
    </location>
</feature>
<reference evidence="8" key="1">
    <citation type="journal article" date="2016" name="Mol. Biol. Evol.">
        <title>Comparative Genomics of Early-Diverging Mushroom-Forming Fungi Provides Insights into the Origins of Lignocellulose Decay Capabilities.</title>
        <authorList>
            <person name="Nagy L.G."/>
            <person name="Riley R."/>
            <person name="Tritt A."/>
            <person name="Adam C."/>
            <person name="Daum C."/>
            <person name="Floudas D."/>
            <person name="Sun H."/>
            <person name="Yadav J.S."/>
            <person name="Pangilinan J."/>
            <person name="Larsson K.H."/>
            <person name="Matsuura K."/>
            <person name="Barry K."/>
            <person name="Labutti K."/>
            <person name="Kuo R."/>
            <person name="Ohm R.A."/>
            <person name="Bhattacharya S.S."/>
            <person name="Shirouzu T."/>
            <person name="Yoshinaga Y."/>
            <person name="Martin F.M."/>
            <person name="Grigoriev I.V."/>
            <person name="Hibbett D.S."/>
        </authorList>
    </citation>
    <scope>NUCLEOTIDE SEQUENCE [LARGE SCALE GENOMIC DNA]</scope>
    <source>
        <strain evidence="8">CBS 109695</strain>
    </source>
</reference>
<evidence type="ECO:0000259" key="7">
    <source>
        <dbReference type="PROSITE" id="PS50171"/>
    </source>
</evidence>
<feature type="compositionally biased region" description="Low complexity" evidence="6">
    <location>
        <begin position="91"/>
        <end position="101"/>
    </location>
</feature>
<dbReference type="Pfam" id="PF06220">
    <property type="entry name" value="zf-U1"/>
    <property type="match status" value="1"/>
</dbReference>
<feature type="region of interest" description="Disordered" evidence="6">
    <location>
        <begin position="89"/>
        <end position="109"/>
    </location>
</feature>
<accession>A0A166KYG5</accession>
<evidence type="ECO:0000256" key="6">
    <source>
        <dbReference type="SAM" id="MobiDB-lite"/>
    </source>
</evidence>
<dbReference type="Gene3D" id="3.30.160.60">
    <property type="entry name" value="Classic Zinc Finger"/>
    <property type="match status" value="1"/>
</dbReference>
<feature type="compositionally biased region" description="Polar residues" evidence="6">
    <location>
        <begin position="238"/>
        <end position="262"/>
    </location>
</feature>
<feature type="region of interest" description="Disordered" evidence="6">
    <location>
        <begin position="226"/>
        <end position="356"/>
    </location>
</feature>